<dbReference type="eggNOG" id="ENOG5031B92">
    <property type="taxonomic scope" value="Bacteria"/>
</dbReference>
<dbReference type="KEGG" id="hdt:HYPDE_27153"/>
<accession>N0BAG5</accession>
<evidence type="ECO:0000256" key="2">
    <source>
        <dbReference type="SAM" id="Phobius"/>
    </source>
</evidence>
<keyword evidence="2" id="KW-0812">Transmembrane</keyword>
<proteinExistence type="predicted"/>
<evidence type="ECO:0000313" key="4">
    <source>
        <dbReference type="Proteomes" id="UP000005952"/>
    </source>
</evidence>
<dbReference type="STRING" id="670307.HYPDE_27153"/>
<keyword evidence="2" id="KW-1133">Transmembrane helix</keyword>
<organism evidence="3 4">
    <name type="scientific">Hyphomicrobium denitrificans 1NES1</name>
    <dbReference type="NCBI Taxonomy" id="670307"/>
    <lineage>
        <taxon>Bacteria</taxon>
        <taxon>Pseudomonadati</taxon>
        <taxon>Pseudomonadota</taxon>
        <taxon>Alphaproteobacteria</taxon>
        <taxon>Hyphomicrobiales</taxon>
        <taxon>Hyphomicrobiaceae</taxon>
        <taxon>Hyphomicrobium</taxon>
    </lineage>
</organism>
<gene>
    <name evidence="3" type="ORF">HYPDE_27153</name>
</gene>
<feature type="region of interest" description="Disordered" evidence="1">
    <location>
        <begin position="148"/>
        <end position="167"/>
    </location>
</feature>
<keyword evidence="4" id="KW-1185">Reference proteome</keyword>
<name>N0BAG5_9HYPH</name>
<evidence type="ECO:0000256" key="1">
    <source>
        <dbReference type="SAM" id="MobiDB-lite"/>
    </source>
</evidence>
<dbReference type="EMBL" id="CP005587">
    <property type="protein sequence ID" value="AGK57110.1"/>
    <property type="molecule type" value="Genomic_DNA"/>
</dbReference>
<dbReference type="AlphaFoldDB" id="N0BAG5"/>
<dbReference type="HOGENOM" id="CLU_1592341_0_0_5"/>
<keyword evidence="2" id="KW-0472">Membrane</keyword>
<sequence length="167" mass="17654">MEPANSRHAGIAIPNNAKPCELIVVSKIQTPAAFRAALEMAVGWRYLPLMAKLVAHMLLALIVAFAVATPVSVRAMPMAMSADNMAGMAGDQPCQKCPDQQHGNTAPDKMPGCPALACISAPAVLPMPALLQERISIRADHIWPPDARLAGADPAPDPFPPRPIVLD</sequence>
<feature type="transmembrane region" description="Helical" evidence="2">
    <location>
        <begin position="53"/>
        <end position="73"/>
    </location>
</feature>
<protein>
    <submittedName>
        <fullName evidence="3">Uncharacterized protein</fullName>
    </submittedName>
</protein>
<evidence type="ECO:0000313" key="3">
    <source>
        <dbReference type="EMBL" id="AGK57110.1"/>
    </source>
</evidence>
<feature type="compositionally biased region" description="Pro residues" evidence="1">
    <location>
        <begin position="155"/>
        <end position="167"/>
    </location>
</feature>
<dbReference type="Proteomes" id="UP000005952">
    <property type="component" value="Chromosome"/>
</dbReference>
<reference evidence="3 4" key="1">
    <citation type="journal article" date="2013" name="Genome Announc.">
        <title>Genome sequences for three denitrifying bacterial strains isolated from a uranium- and nitrate-contaminated subsurface environment.</title>
        <authorList>
            <person name="Venkatramanan R."/>
            <person name="Prakash O."/>
            <person name="Woyke T."/>
            <person name="Chain P."/>
            <person name="Goodwin L.A."/>
            <person name="Watson D."/>
            <person name="Brooks S."/>
            <person name="Kostka J.E."/>
            <person name="Green S.J."/>
        </authorList>
    </citation>
    <scope>NUCLEOTIDE SEQUENCE [LARGE SCALE GENOMIC DNA]</scope>
    <source>
        <strain evidence="3 4">1NES1</strain>
    </source>
</reference>